<evidence type="ECO:0000313" key="2">
    <source>
        <dbReference type="Proteomes" id="UP000464657"/>
    </source>
</evidence>
<gene>
    <name evidence="1" type="ORF">IMCC3317_41740</name>
</gene>
<organism evidence="1 2">
    <name type="scientific">Kordia antarctica</name>
    <dbReference type="NCBI Taxonomy" id="1218801"/>
    <lineage>
        <taxon>Bacteria</taxon>
        <taxon>Pseudomonadati</taxon>
        <taxon>Bacteroidota</taxon>
        <taxon>Flavobacteriia</taxon>
        <taxon>Flavobacteriales</taxon>
        <taxon>Flavobacteriaceae</taxon>
        <taxon>Kordia</taxon>
    </lineage>
</organism>
<proteinExistence type="predicted"/>
<dbReference type="EMBL" id="CP019288">
    <property type="protein sequence ID" value="QHI38774.1"/>
    <property type="molecule type" value="Genomic_DNA"/>
</dbReference>
<name>A0A7L4ZSU6_9FLAO</name>
<dbReference type="AlphaFoldDB" id="A0A7L4ZSU6"/>
<accession>A0A7L4ZSU6</accession>
<dbReference type="Proteomes" id="UP000464657">
    <property type="component" value="Chromosome"/>
</dbReference>
<dbReference type="OrthoDB" id="1184601at2"/>
<evidence type="ECO:0000313" key="1">
    <source>
        <dbReference type="EMBL" id="QHI38774.1"/>
    </source>
</evidence>
<dbReference type="KEGG" id="kan:IMCC3317_41740"/>
<reference evidence="1 2" key="1">
    <citation type="journal article" date="2013" name="Int. J. Syst. Evol. Microbiol.">
        <title>Kordia antarctica sp. nov., isolated from Antarctic seawater.</title>
        <authorList>
            <person name="Baek K."/>
            <person name="Choi A."/>
            <person name="Kang I."/>
            <person name="Lee K."/>
            <person name="Cho J.C."/>
        </authorList>
    </citation>
    <scope>NUCLEOTIDE SEQUENCE [LARGE SCALE GENOMIC DNA]</scope>
    <source>
        <strain evidence="1 2">IMCC3317</strain>
    </source>
</reference>
<keyword evidence="2" id="KW-1185">Reference proteome</keyword>
<protein>
    <submittedName>
        <fullName evidence="1">Uncharacterized protein</fullName>
    </submittedName>
</protein>
<dbReference type="RefSeq" id="WP_160131308.1">
    <property type="nucleotide sequence ID" value="NZ_CP019288.1"/>
</dbReference>
<sequence>MSSSQDKPIPAGWIGGFAQSDPTFAYPNPDLTSLPLLDNMDNIKLLDRQQGVKWPEFSWQTIQGNEKSRCFQMFAPYISRLGYTNKGRIYSIICPQQGACSPNFGCMNVEVTVTGQRGWADETTKKFAADMTVEGKIWFSPSVHQSQKVKNIWRVFNALGLKFPSTKENAIVVTTHKYQDPSQPIFPVRDGETTLFKSPEFARHEAEAWHVGNIEVQIGPIKPTASKMVNDFNELVMFAFNTASGNMLQNGNLLTWNVWFTQPELVNREEWATHAERWRKSIDADHGSPTGSGTEARYFDGTLFKPADAFETDMKGVMKTTIQDIDKKEESKLDSFYKEYIEDKL</sequence>